<keyword evidence="5" id="KW-1185">Reference proteome</keyword>
<dbReference type="SUPFAM" id="SSF50475">
    <property type="entry name" value="FMN-binding split barrel"/>
    <property type="match status" value="1"/>
</dbReference>
<evidence type="ECO:0000256" key="1">
    <source>
        <dbReference type="PROSITE-ProRule" id="PRU00339"/>
    </source>
</evidence>
<reference evidence="5" key="1">
    <citation type="journal article" date="2019" name="Int. J. Syst. Evol. Microbiol.">
        <title>The Global Catalogue of Microorganisms (GCM) 10K type strain sequencing project: providing services to taxonomists for standard genome sequencing and annotation.</title>
        <authorList>
            <consortium name="The Broad Institute Genomics Platform"/>
            <consortium name="The Broad Institute Genome Sequencing Center for Infectious Disease"/>
            <person name="Wu L."/>
            <person name="Ma J."/>
        </authorList>
    </citation>
    <scope>NUCLEOTIDE SEQUENCE [LARGE SCALE GENOMIC DNA]</scope>
    <source>
        <strain evidence="5">CCUG 53903</strain>
    </source>
</reference>
<dbReference type="Gene3D" id="1.25.40.10">
    <property type="entry name" value="Tetratricopeptide repeat domain"/>
    <property type="match status" value="1"/>
</dbReference>
<dbReference type="EMBL" id="JBHSPA010000006">
    <property type="protein sequence ID" value="MFC5822888.1"/>
    <property type="molecule type" value="Genomic_DNA"/>
</dbReference>
<sequence length="625" mass="66694">MGSNARGRTGHPSDRSSREWCDEALSRLDAGRPESALDAARQAAGLDPAADWPQRLISLAHERLGRDADAVSAAEQAVDLAGGSWPGRLRLAAVLRRMPGRWAEAVGHATLASKFAPEEAGTQVMLGDLALLRGEHARAGRSYRAALDLDPDGPQARVNLGLALLRWDRPRPHHDPAWPIDPRDTGRAKRALEVWSRQVRLLVAVATLAIAACALLLDWGAQARIGGFAVLAALVPLTVRQARRVGVWPYVGAMFGRDPWLGVSVVSAALSAVAFAAWLLGPVPALPPALDPVWAGLAGIVVLGWPALVAVRALAGAWRGRPLRALAETGKAQEAEQRRAREAAGRTGEAAQRRARESEPAGEAAERTEEAEPARDAAGRAREAERTARRNVGVMLWVLLGRTWSVLVALVAGALVVAPWAAVAAVVVPYPMVRGYLRARHRDDRWLATAGALVVLAAVACAAGGVLASAWAWRIGLGAMGASVIVFAARALRAWWRGGPGPWRASLLMCDLPMGAEPSVALDSEVRQTFSYARSIVLAYGDAHGPRVAGAVATVTSSGELRLIAETEAWAAIEEDPRVAVFAADPLQRRFWVEVRGVALADSDVMRVTPKHVLVGEFPGRHQRR</sequence>
<feature type="transmembrane region" description="Helical" evidence="3">
    <location>
        <begin position="446"/>
        <end position="465"/>
    </location>
</feature>
<name>A0ABW1CE58_9ACTN</name>
<evidence type="ECO:0000256" key="2">
    <source>
        <dbReference type="SAM" id="MobiDB-lite"/>
    </source>
</evidence>
<evidence type="ECO:0000313" key="4">
    <source>
        <dbReference type="EMBL" id="MFC5822888.1"/>
    </source>
</evidence>
<dbReference type="SUPFAM" id="SSF48452">
    <property type="entry name" value="TPR-like"/>
    <property type="match status" value="1"/>
</dbReference>
<keyword evidence="3" id="KW-0472">Membrane</keyword>
<feature type="transmembrane region" description="Helical" evidence="3">
    <location>
        <begin position="293"/>
        <end position="315"/>
    </location>
</feature>
<dbReference type="InterPro" id="IPR011990">
    <property type="entry name" value="TPR-like_helical_dom_sf"/>
</dbReference>
<dbReference type="Proteomes" id="UP001596058">
    <property type="component" value="Unassembled WGS sequence"/>
</dbReference>
<comment type="caution">
    <text evidence="4">The sequence shown here is derived from an EMBL/GenBank/DDBJ whole genome shotgun (WGS) entry which is preliminary data.</text>
</comment>
<feature type="transmembrane region" description="Helical" evidence="3">
    <location>
        <begin position="199"/>
        <end position="217"/>
    </location>
</feature>
<dbReference type="RefSeq" id="WP_379512437.1">
    <property type="nucleotide sequence ID" value="NZ_JBHSPA010000006.1"/>
</dbReference>
<feature type="transmembrane region" description="Helical" evidence="3">
    <location>
        <begin position="471"/>
        <end position="492"/>
    </location>
</feature>
<organism evidence="4 5">
    <name type="scientific">Nonomuraea insulae</name>
    <dbReference type="NCBI Taxonomy" id="1616787"/>
    <lineage>
        <taxon>Bacteria</taxon>
        <taxon>Bacillati</taxon>
        <taxon>Actinomycetota</taxon>
        <taxon>Actinomycetes</taxon>
        <taxon>Streptosporangiales</taxon>
        <taxon>Streptosporangiaceae</taxon>
        <taxon>Nonomuraea</taxon>
    </lineage>
</organism>
<feature type="transmembrane region" description="Helical" evidence="3">
    <location>
        <begin position="223"/>
        <end position="239"/>
    </location>
</feature>
<evidence type="ECO:0000256" key="3">
    <source>
        <dbReference type="SAM" id="Phobius"/>
    </source>
</evidence>
<dbReference type="PROSITE" id="PS50005">
    <property type="entry name" value="TPR"/>
    <property type="match status" value="1"/>
</dbReference>
<keyword evidence="3" id="KW-1133">Transmembrane helix</keyword>
<dbReference type="InterPro" id="IPR019734">
    <property type="entry name" value="TPR_rpt"/>
</dbReference>
<protein>
    <recommendedName>
        <fullName evidence="6">Tetratricopeptide repeat protein</fullName>
    </recommendedName>
</protein>
<accession>A0ABW1CE58</accession>
<gene>
    <name evidence="4" type="ORF">ACFPZ3_03365</name>
</gene>
<feature type="repeat" description="TPR" evidence="1">
    <location>
        <begin position="120"/>
        <end position="153"/>
    </location>
</feature>
<keyword evidence="1" id="KW-0802">TPR repeat</keyword>
<proteinExistence type="predicted"/>
<keyword evidence="3" id="KW-0812">Transmembrane</keyword>
<feature type="compositionally biased region" description="Basic and acidic residues" evidence="2">
    <location>
        <begin position="331"/>
        <end position="344"/>
    </location>
</feature>
<evidence type="ECO:0008006" key="6">
    <source>
        <dbReference type="Google" id="ProtNLM"/>
    </source>
</evidence>
<feature type="region of interest" description="Disordered" evidence="2">
    <location>
        <begin position="329"/>
        <end position="383"/>
    </location>
</feature>
<feature type="compositionally biased region" description="Basic and acidic residues" evidence="2">
    <location>
        <begin position="351"/>
        <end position="383"/>
    </location>
</feature>
<feature type="transmembrane region" description="Helical" evidence="3">
    <location>
        <begin position="260"/>
        <end position="281"/>
    </location>
</feature>
<evidence type="ECO:0000313" key="5">
    <source>
        <dbReference type="Proteomes" id="UP001596058"/>
    </source>
</evidence>